<dbReference type="PANTHER" id="PTHR12570">
    <property type="match status" value="1"/>
</dbReference>
<dbReference type="PANTHER" id="PTHR12570:SF7">
    <property type="entry name" value="MAGNESIUM TRANSPORTER NIPA4"/>
    <property type="match status" value="1"/>
</dbReference>
<feature type="transmembrane region" description="Helical" evidence="7">
    <location>
        <begin position="12"/>
        <end position="29"/>
    </location>
</feature>
<feature type="transmembrane region" description="Helical" evidence="7">
    <location>
        <begin position="41"/>
        <end position="61"/>
    </location>
</feature>
<name>A0ABV0W4E9_9TELE</name>
<protein>
    <recommendedName>
        <fullName evidence="10">Magnesium transporter</fullName>
    </recommendedName>
</protein>
<comment type="subcellular location">
    <subcellularLocation>
        <location evidence="1">Membrane</location>
        <topology evidence="1">Multi-pass membrane protein</topology>
    </subcellularLocation>
</comment>
<comment type="caution">
    <text evidence="8">The sequence shown here is derived from an EMBL/GenBank/DDBJ whole genome shotgun (WGS) entry which is preliminary data.</text>
</comment>
<dbReference type="EMBL" id="JAHRIM010025999">
    <property type="protein sequence ID" value="MEQ2264014.1"/>
    <property type="molecule type" value="Genomic_DNA"/>
</dbReference>
<evidence type="ECO:0000256" key="7">
    <source>
        <dbReference type="SAM" id="Phobius"/>
    </source>
</evidence>
<dbReference type="Pfam" id="PF05653">
    <property type="entry name" value="Mg_trans_NIPA"/>
    <property type="match status" value="1"/>
</dbReference>
<evidence type="ECO:0000256" key="5">
    <source>
        <dbReference type="ARBA" id="ARBA00023136"/>
    </source>
</evidence>
<sequence length="161" mass="18167">VYDISVLSHPLTWILLLTLIVSIVTQVNYLNKSLDTFNTLLVYPIYYVLFTSVVLSTSIILFQEWSNMSAVDIVTTLGSFLVIVVGVAMLHLFRELQTTMKQLTNQLSQPVEREGLTEEVSASGRGRGRNKKEDKYGLMDNVVIESLPPMREEGPRVFIIS</sequence>
<dbReference type="Proteomes" id="UP001444071">
    <property type="component" value="Unassembled WGS sequence"/>
</dbReference>
<evidence type="ECO:0000256" key="4">
    <source>
        <dbReference type="ARBA" id="ARBA00022989"/>
    </source>
</evidence>
<keyword evidence="5 7" id="KW-0472">Membrane</keyword>
<evidence type="ECO:0000256" key="6">
    <source>
        <dbReference type="SAM" id="MobiDB-lite"/>
    </source>
</evidence>
<keyword evidence="3 7" id="KW-0812">Transmembrane</keyword>
<keyword evidence="9" id="KW-1185">Reference proteome</keyword>
<organism evidence="8 9">
    <name type="scientific">Xenotaenia resolanae</name>
    <dbReference type="NCBI Taxonomy" id="208358"/>
    <lineage>
        <taxon>Eukaryota</taxon>
        <taxon>Metazoa</taxon>
        <taxon>Chordata</taxon>
        <taxon>Craniata</taxon>
        <taxon>Vertebrata</taxon>
        <taxon>Euteleostomi</taxon>
        <taxon>Actinopterygii</taxon>
        <taxon>Neopterygii</taxon>
        <taxon>Teleostei</taxon>
        <taxon>Neoteleostei</taxon>
        <taxon>Acanthomorphata</taxon>
        <taxon>Ovalentaria</taxon>
        <taxon>Atherinomorphae</taxon>
        <taxon>Cyprinodontiformes</taxon>
        <taxon>Goodeidae</taxon>
        <taxon>Xenotaenia</taxon>
    </lineage>
</organism>
<keyword evidence="4 7" id="KW-1133">Transmembrane helix</keyword>
<comment type="similarity">
    <text evidence="2">Belongs to the NIPA family.</text>
</comment>
<evidence type="ECO:0000313" key="8">
    <source>
        <dbReference type="EMBL" id="MEQ2264014.1"/>
    </source>
</evidence>
<accession>A0ABV0W4E9</accession>
<gene>
    <name evidence="8" type="ORF">XENORESO_017476</name>
</gene>
<evidence type="ECO:0000256" key="1">
    <source>
        <dbReference type="ARBA" id="ARBA00004141"/>
    </source>
</evidence>
<evidence type="ECO:0000256" key="3">
    <source>
        <dbReference type="ARBA" id="ARBA00022692"/>
    </source>
</evidence>
<evidence type="ECO:0008006" key="10">
    <source>
        <dbReference type="Google" id="ProtNLM"/>
    </source>
</evidence>
<feature type="transmembrane region" description="Helical" evidence="7">
    <location>
        <begin position="73"/>
        <end position="93"/>
    </location>
</feature>
<reference evidence="8 9" key="1">
    <citation type="submission" date="2021-06" db="EMBL/GenBank/DDBJ databases">
        <authorList>
            <person name="Palmer J.M."/>
        </authorList>
    </citation>
    <scope>NUCLEOTIDE SEQUENCE [LARGE SCALE GENOMIC DNA]</scope>
    <source>
        <strain evidence="8 9">XR_2019</strain>
        <tissue evidence="8">Muscle</tissue>
    </source>
</reference>
<dbReference type="InterPro" id="IPR008521">
    <property type="entry name" value="Mg_trans_NIPA"/>
</dbReference>
<evidence type="ECO:0000313" key="9">
    <source>
        <dbReference type="Proteomes" id="UP001444071"/>
    </source>
</evidence>
<feature type="non-terminal residue" evidence="8">
    <location>
        <position position="1"/>
    </location>
</feature>
<proteinExistence type="inferred from homology"/>
<feature type="region of interest" description="Disordered" evidence="6">
    <location>
        <begin position="114"/>
        <end position="133"/>
    </location>
</feature>
<evidence type="ECO:0000256" key="2">
    <source>
        <dbReference type="ARBA" id="ARBA00007230"/>
    </source>
</evidence>